<dbReference type="STRING" id="1844.UG56_025465"/>
<keyword evidence="5" id="KW-1185">Reference proteome</keyword>
<dbReference type="Gene3D" id="3.40.50.2300">
    <property type="match status" value="2"/>
</dbReference>
<dbReference type="PANTHER" id="PTHR47628:SF1">
    <property type="entry name" value="ALIPHATIC AMIDASE EXPRESSION-REGULATING PROTEIN"/>
    <property type="match status" value="1"/>
</dbReference>
<dbReference type="Proteomes" id="UP000033772">
    <property type="component" value="Unassembled WGS sequence"/>
</dbReference>
<sequence>MQGPTGIYGPGCLACGELAAEDLNSAGGIAGSPVELVAVDGGRAPHEVASEVARLIELGRVDAIAGWHISAVRQAITARVGGRVLYAFAAMHEGGDDTPGVFMIGERPVNQLLPATAWMRAHHGVSRWAVVGNDYVFPRVTGSTARAALRGSPSQVVSETYVPLGTRDFAGVLRGLESGDQDGVIMLLMGQDAVHFNRQFAAAGLSSSLTRLSPAVEENTLLAGGAGANANVFAAAAYFDGLTTPESAGLAERYYRRFGEYAPSLNAVGESCYESLMFLRQVGDACGSLEVEPALRLAERHSYSSPRGLMRMHGNLVDQDVYIAAADGLRFEIQEQIAYAS</sequence>
<name>A0A1J4MX89_9ACTN</name>
<evidence type="ECO:0000313" key="5">
    <source>
        <dbReference type="Proteomes" id="UP000033772"/>
    </source>
</evidence>
<accession>A0A1J4MX89</accession>
<evidence type="ECO:0000313" key="4">
    <source>
        <dbReference type="EMBL" id="OIJ23915.1"/>
    </source>
</evidence>
<protein>
    <recommendedName>
        <fullName evidence="3">Leucine-binding protein domain-containing protein</fullName>
    </recommendedName>
</protein>
<proteinExistence type="inferred from homology"/>
<dbReference type="PANTHER" id="PTHR47628">
    <property type="match status" value="1"/>
</dbReference>
<dbReference type="AlphaFoldDB" id="A0A1J4MX89"/>
<evidence type="ECO:0000256" key="1">
    <source>
        <dbReference type="ARBA" id="ARBA00010062"/>
    </source>
</evidence>
<keyword evidence="2" id="KW-0732">Signal</keyword>
<comment type="caution">
    <text evidence="4">The sequence shown here is derived from an EMBL/GenBank/DDBJ whole genome shotgun (WGS) entry which is preliminary data.</text>
</comment>
<dbReference type="InterPro" id="IPR028082">
    <property type="entry name" value="Peripla_BP_I"/>
</dbReference>
<reference evidence="4" key="1">
    <citation type="submission" date="2016-10" db="EMBL/GenBank/DDBJ databases">
        <title>Draft Genome Sequence of Nocardioides luteus Strain BAFB, an Alkane-Degrading Bacterium Isolated from JP-7 Polluted Soil.</title>
        <authorList>
            <person name="Brown L."/>
            <person name="Ruiz O.N."/>
            <person name="Gunasekera T."/>
        </authorList>
    </citation>
    <scope>NUCLEOTIDE SEQUENCE [LARGE SCALE GENOMIC DNA]</scope>
    <source>
        <strain evidence="4">BAFB</strain>
    </source>
</reference>
<gene>
    <name evidence="4" type="ORF">UG56_025465</name>
</gene>
<dbReference type="Pfam" id="PF13458">
    <property type="entry name" value="Peripla_BP_6"/>
    <property type="match status" value="1"/>
</dbReference>
<dbReference type="InterPro" id="IPR028081">
    <property type="entry name" value="Leu-bd"/>
</dbReference>
<dbReference type="SUPFAM" id="SSF53822">
    <property type="entry name" value="Periplasmic binding protein-like I"/>
    <property type="match status" value="1"/>
</dbReference>
<dbReference type="CDD" id="cd06358">
    <property type="entry name" value="PBP1_NHase"/>
    <property type="match status" value="1"/>
</dbReference>
<evidence type="ECO:0000259" key="3">
    <source>
        <dbReference type="Pfam" id="PF13458"/>
    </source>
</evidence>
<evidence type="ECO:0000256" key="2">
    <source>
        <dbReference type="ARBA" id="ARBA00022729"/>
    </source>
</evidence>
<feature type="domain" description="Leucine-binding protein" evidence="3">
    <location>
        <begin position="1"/>
        <end position="327"/>
    </location>
</feature>
<comment type="similarity">
    <text evidence="1">Belongs to the leucine-binding protein family.</text>
</comment>
<dbReference type="EMBL" id="JZDQ02000051">
    <property type="protein sequence ID" value="OIJ23915.1"/>
    <property type="molecule type" value="Genomic_DNA"/>
</dbReference>
<organism evidence="4 5">
    <name type="scientific">Nocardioides luteus</name>
    <dbReference type="NCBI Taxonomy" id="1844"/>
    <lineage>
        <taxon>Bacteria</taxon>
        <taxon>Bacillati</taxon>
        <taxon>Actinomycetota</taxon>
        <taxon>Actinomycetes</taxon>
        <taxon>Propionibacteriales</taxon>
        <taxon>Nocardioidaceae</taxon>
        <taxon>Nocardioides</taxon>
    </lineage>
</organism>